<dbReference type="GeneTree" id="ENSGT01040000244732"/>
<reference evidence="1" key="2">
    <citation type="submission" date="2025-08" db="UniProtKB">
        <authorList>
            <consortium name="Ensembl"/>
        </authorList>
    </citation>
    <scope>IDENTIFICATION</scope>
</reference>
<reference evidence="1" key="1">
    <citation type="submission" date="2015-11" db="EMBL/GenBank/DDBJ databases">
        <authorList>
            <consortium name="International Coturnix japonica Genome Analysis Consortium"/>
            <person name="Warren W."/>
            <person name="Burt D.W."/>
            <person name="Antin P.B."/>
            <person name="Lanford R."/>
            <person name="Gros J."/>
            <person name="Wilson R.K."/>
        </authorList>
    </citation>
    <scope>NUCLEOTIDE SEQUENCE [LARGE SCALE GENOMIC DNA]</scope>
</reference>
<evidence type="ECO:0000313" key="1">
    <source>
        <dbReference type="Ensembl" id="ENSCJPP00005008059.1"/>
    </source>
</evidence>
<reference evidence="1" key="3">
    <citation type="submission" date="2025-09" db="UniProtKB">
        <authorList>
            <consortium name="Ensembl"/>
        </authorList>
    </citation>
    <scope>IDENTIFICATION</scope>
</reference>
<accession>A0A8C2T7C3</accession>
<name>A0A8C2T7C3_COTJA</name>
<sequence length="134" mass="15100">MGCFTALFQCNFHFTQKTAGLIKKGPRALGVCGGRGQHSLLPIGQREGEVFLPRDSQAQSDIYCIYHRDQTHTQMSRFSNSISRSDKQSLERGHCRQKVQDGGPFPPRLLPCTHKTHPEPPVLFWGPLSHTWSV</sequence>
<proteinExistence type="predicted"/>
<dbReference type="Proteomes" id="UP000694412">
    <property type="component" value="Chromosome 20"/>
</dbReference>
<protein>
    <submittedName>
        <fullName evidence="1">Uncharacterized protein</fullName>
    </submittedName>
</protein>
<evidence type="ECO:0000313" key="2">
    <source>
        <dbReference type="Proteomes" id="UP000694412"/>
    </source>
</evidence>
<keyword evidence="2" id="KW-1185">Reference proteome</keyword>
<organism evidence="1 2">
    <name type="scientific">Coturnix japonica</name>
    <name type="common">Japanese quail</name>
    <name type="synonym">Coturnix coturnix japonica</name>
    <dbReference type="NCBI Taxonomy" id="93934"/>
    <lineage>
        <taxon>Eukaryota</taxon>
        <taxon>Metazoa</taxon>
        <taxon>Chordata</taxon>
        <taxon>Craniata</taxon>
        <taxon>Vertebrata</taxon>
        <taxon>Euteleostomi</taxon>
        <taxon>Archelosauria</taxon>
        <taxon>Archosauria</taxon>
        <taxon>Dinosauria</taxon>
        <taxon>Saurischia</taxon>
        <taxon>Theropoda</taxon>
        <taxon>Coelurosauria</taxon>
        <taxon>Aves</taxon>
        <taxon>Neognathae</taxon>
        <taxon>Galloanserae</taxon>
        <taxon>Galliformes</taxon>
        <taxon>Phasianidae</taxon>
        <taxon>Perdicinae</taxon>
        <taxon>Coturnix</taxon>
    </lineage>
</organism>
<dbReference type="Ensembl" id="ENSCJPT00005012320.1">
    <property type="protein sequence ID" value="ENSCJPP00005008059.1"/>
    <property type="gene ID" value="ENSCJPG00005007281.1"/>
</dbReference>
<dbReference type="AlphaFoldDB" id="A0A8C2T7C3"/>